<organism evidence="2 3">
    <name type="scientific">Trichosporon asahii var. asahii (strain ATCC 90039 / CBS 2479 / JCM 2466 / KCTC 7840 / NBRC 103889/ NCYC 2677 / UAMH 7654)</name>
    <name type="common">Yeast</name>
    <dbReference type="NCBI Taxonomy" id="1186058"/>
    <lineage>
        <taxon>Eukaryota</taxon>
        <taxon>Fungi</taxon>
        <taxon>Dikarya</taxon>
        <taxon>Basidiomycota</taxon>
        <taxon>Agaricomycotina</taxon>
        <taxon>Tremellomycetes</taxon>
        <taxon>Trichosporonales</taxon>
        <taxon>Trichosporonaceae</taxon>
        <taxon>Trichosporon</taxon>
    </lineage>
</organism>
<gene>
    <name evidence="2" type="ORF">A1Q1_01174</name>
</gene>
<dbReference type="Proteomes" id="UP000002748">
    <property type="component" value="Unassembled WGS sequence"/>
</dbReference>
<accession>J5T832</accession>
<feature type="region of interest" description="Disordered" evidence="1">
    <location>
        <begin position="217"/>
        <end position="302"/>
    </location>
</feature>
<feature type="compositionally biased region" description="Low complexity" evidence="1">
    <location>
        <begin position="219"/>
        <end position="269"/>
    </location>
</feature>
<dbReference type="KEGG" id="tasa:A1Q1_01174"/>
<dbReference type="HOGENOM" id="CLU_866503_0_0_1"/>
<reference evidence="2 3" key="1">
    <citation type="journal article" date="2012" name="Eukaryot. Cell">
        <title>Draft genome sequence of CBS 2479, the standard type strain of Trichosporon asahii.</title>
        <authorList>
            <person name="Yang R.Y."/>
            <person name="Li H.T."/>
            <person name="Zhu H."/>
            <person name="Zhou G.P."/>
            <person name="Wang M."/>
            <person name="Wang L."/>
        </authorList>
    </citation>
    <scope>NUCLEOTIDE SEQUENCE [LARGE SCALE GENOMIC DNA]</scope>
    <source>
        <strain evidence="3">ATCC 90039 / CBS 2479 / JCM 2466 / KCTC 7840 / NCYC 2677 / UAMH 7654</strain>
    </source>
</reference>
<dbReference type="EMBL" id="ALBS01000161">
    <property type="protein sequence ID" value="EJT49676.1"/>
    <property type="molecule type" value="Genomic_DNA"/>
</dbReference>
<dbReference type="VEuPathDB" id="FungiDB:A1Q1_01174"/>
<feature type="compositionally biased region" description="Polar residues" evidence="1">
    <location>
        <begin position="279"/>
        <end position="297"/>
    </location>
</feature>
<comment type="caution">
    <text evidence="2">The sequence shown here is derived from an EMBL/GenBank/DDBJ whole genome shotgun (WGS) entry which is preliminary data.</text>
</comment>
<dbReference type="AlphaFoldDB" id="J5T832"/>
<dbReference type="GeneID" id="25984688"/>
<proteinExistence type="predicted"/>
<evidence type="ECO:0000313" key="3">
    <source>
        <dbReference type="Proteomes" id="UP000002748"/>
    </source>
</evidence>
<evidence type="ECO:0000313" key="2">
    <source>
        <dbReference type="EMBL" id="EJT49676.1"/>
    </source>
</evidence>
<evidence type="ECO:0000256" key="1">
    <source>
        <dbReference type="SAM" id="MobiDB-lite"/>
    </source>
</evidence>
<sequence length="324" mass="34254">MLIRLTISSAMGMLSEIADETARKMANTSKRYLYSAYFKMKKPCQDECQPWYDFLRKDGKYYGPSVGDGEEEPDGTYAINVTQHCSHLDLAMPCQVCNGNKTFGPAYSDEIHSTTQSQEAGLPNDGMLYLITRCRQSGYATPESLDGYPNIWPDKEEQRRVDVGSKCRPEIIGCFDGANCSDIIDKVTGKPYDNDRRPGDGSENVPTNASAIVYGSTISAPPSRNTSTSASNTTTSATNSSASSSNTGASTSGTSAPTSNVGSSTSNSTPPLPVLPTAANETTVDSTAASNTASPQPKETDSGALAVSLPFTLVLGALGIASLV</sequence>
<dbReference type="RefSeq" id="XP_014180924.1">
    <property type="nucleotide sequence ID" value="XM_014325449.1"/>
</dbReference>
<protein>
    <submittedName>
        <fullName evidence="2">Uncharacterized protein</fullName>
    </submittedName>
</protein>
<name>J5T832_TRIAS</name>